<evidence type="ECO:0000313" key="1">
    <source>
        <dbReference type="EMBL" id="ACV50077.1"/>
    </source>
</evidence>
<proteinExistence type="predicted"/>
<keyword evidence="2" id="KW-1185">Reference proteome</keyword>
<evidence type="ECO:0000313" key="2">
    <source>
        <dbReference type="Proteomes" id="UP000008986"/>
    </source>
</evidence>
<dbReference type="KEGG" id="vg:8684002"/>
<dbReference type="Proteomes" id="UP000008986">
    <property type="component" value="Segment"/>
</dbReference>
<protein>
    <submittedName>
        <fullName evidence="1">Uncharacterized protein</fullName>
    </submittedName>
</protein>
<gene>
    <name evidence="1" type="primary">55</name>
</gene>
<dbReference type="GeneID" id="8684002"/>
<accession>C9DG26</accession>
<organism evidence="1 2">
    <name type="scientific">Delftia phage PhiW-14</name>
    <name type="common">Deftia acidovorans bacteriophage phiW-14</name>
    <dbReference type="NCBI Taxonomy" id="665032"/>
    <lineage>
        <taxon>Viruses</taxon>
        <taxon>Duplodnaviria</taxon>
        <taxon>Heunggongvirae</taxon>
        <taxon>Uroviricota</taxon>
        <taxon>Caudoviricetes</taxon>
        <taxon>Ionavirus</taxon>
        <taxon>Ionavirus W14</taxon>
    </lineage>
</organism>
<dbReference type="RefSeq" id="YP_003358909.1">
    <property type="nucleotide sequence ID" value="NC_013697.1"/>
</dbReference>
<dbReference type="EMBL" id="GQ357915">
    <property type="protein sequence ID" value="ACV50077.1"/>
    <property type="molecule type" value="Genomic_DNA"/>
</dbReference>
<organismHost>
    <name type="scientific">Delftia acidovorans</name>
    <name type="common">Pseudomonas acidovorans</name>
    <name type="synonym">Comamonas acidovorans</name>
    <dbReference type="NCBI Taxonomy" id="80866"/>
</organismHost>
<sequence length="198" mass="21639">MKMKKSGILGSWHAAISLVPDANYRDLYTVPAGIDIAIVKIMHEDAQLRFAVNGSWVPALSNFRRNLYLKAGDVVTWSKGGSSSNFFNIMLAGQEFVLESTDNPYIALNSSADPTTWSLIYTNPNTWSHVIYPVVNVTLGMYVIDSTGKQFFKSADRTQSGTAFDNKIFVPPGGSVYARYNGSTGGSGVMRIQGIQLP</sequence>
<reference evidence="2" key="1">
    <citation type="submission" date="2009-07" db="EMBL/GenBank/DDBJ databases">
        <authorList>
            <person name="Kropinski A.M."/>
            <person name="Villegas A."/>
            <person name="Lingohr E.J."/>
        </authorList>
    </citation>
    <scope>NUCLEOTIDE SEQUENCE [LARGE SCALE GENOMIC DNA]</scope>
</reference>
<name>C9DG26_BPW14</name>